<dbReference type="NCBIfam" id="TIGR00595">
    <property type="entry name" value="priA"/>
    <property type="match status" value="1"/>
</dbReference>
<dbReference type="GO" id="GO:0043138">
    <property type="term" value="F:3'-5' DNA helicase activity"/>
    <property type="evidence" value="ECO:0007669"/>
    <property type="project" value="UniProtKB-EC"/>
</dbReference>
<evidence type="ECO:0000256" key="1">
    <source>
        <dbReference type="ARBA" id="ARBA00022515"/>
    </source>
</evidence>
<dbReference type="Pfam" id="PF00271">
    <property type="entry name" value="Helicase_C"/>
    <property type="match status" value="1"/>
</dbReference>
<gene>
    <name evidence="12 15" type="primary">priA</name>
    <name evidence="15" type="ORF">HF964_00570</name>
</gene>
<keyword evidence="7 12" id="KW-0862">Zinc</keyword>
<dbReference type="GO" id="GO:0003677">
    <property type="term" value="F:DNA binding"/>
    <property type="evidence" value="ECO:0007669"/>
    <property type="project" value="UniProtKB-UniRule"/>
</dbReference>
<dbReference type="HAMAP" id="MF_00983">
    <property type="entry name" value="PriA"/>
    <property type="match status" value="1"/>
</dbReference>
<keyword evidence="5 12" id="KW-0378">Hydrolase</keyword>
<feature type="domain" description="Helicase C-terminal" evidence="14">
    <location>
        <begin position="548"/>
        <end position="705"/>
    </location>
</feature>
<dbReference type="RefSeq" id="WP_168721111.1">
    <property type="nucleotide sequence ID" value="NZ_JAAXPN010000001.1"/>
</dbReference>
<dbReference type="EMBL" id="JAAXPN010000001">
    <property type="protein sequence ID" value="NKZ23311.1"/>
    <property type="molecule type" value="Genomic_DNA"/>
</dbReference>
<dbReference type="FunFam" id="3.40.1440.60:FF:000001">
    <property type="entry name" value="Primosomal protein N"/>
    <property type="match status" value="1"/>
</dbReference>
<comment type="subunit">
    <text evidence="12">Component of the replication restart primosome.</text>
</comment>
<keyword evidence="16" id="KW-1185">Reference proteome</keyword>
<evidence type="ECO:0000259" key="14">
    <source>
        <dbReference type="PROSITE" id="PS51194"/>
    </source>
</evidence>
<evidence type="ECO:0000256" key="6">
    <source>
        <dbReference type="ARBA" id="ARBA00022806"/>
    </source>
</evidence>
<feature type="domain" description="Helicase ATP-binding" evidence="13">
    <location>
        <begin position="285"/>
        <end position="451"/>
    </location>
</feature>
<dbReference type="PANTHER" id="PTHR30580">
    <property type="entry name" value="PRIMOSOMAL PROTEIN N"/>
    <property type="match status" value="1"/>
</dbReference>
<dbReference type="SUPFAM" id="SSF52540">
    <property type="entry name" value="P-loop containing nucleoside triphosphate hydrolases"/>
    <property type="match status" value="2"/>
</dbReference>
<keyword evidence="6 12" id="KW-0347">Helicase</keyword>
<dbReference type="PROSITE" id="PS51194">
    <property type="entry name" value="HELICASE_CTER"/>
    <property type="match status" value="1"/>
</dbReference>
<dbReference type="Pfam" id="PF18319">
    <property type="entry name" value="Zn_ribbon_PriA"/>
    <property type="match status" value="1"/>
</dbReference>
<evidence type="ECO:0000256" key="7">
    <source>
        <dbReference type="ARBA" id="ARBA00022833"/>
    </source>
</evidence>
<dbReference type="AlphaFoldDB" id="A0A7X6N079"/>
<keyword evidence="1 12" id="KW-0639">Primosome</keyword>
<keyword evidence="9 12" id="KW-0238">DNA-binding</keyword>
<dbReference type="InterPro" id="IPR041222">
    <property type="entry name" value="PriA_3primeBD"/>
</dbReference>
<accession>A0A7X6N079</accession>
<comment type="cofactor">
    <cofactor evidence="12">
        <name>Zn(2+)</name>
        <dbReference type="ChEBI" id="CHEBI:29105"/>
    </cofactor>
    <text evidence="12">Binds 2 zinc ions per subunit.</text>
</comment>
<evidence type="ECO:0000313" key="15">
    <source>
        <dbReference type="EMBL" id="NKZ23311.1"/>
    </source>
</evidence>
<feature type="binding site" evidence="12">
    <location>
        <position position="556"/>
    </location>
    <ligand>
        <name>Zn(2+)</name>
        <dbReference type="ChEBI" id="CHEBI:29105"/>
        <label>1</label>
    </ligand>
</feature>
<evidence type="ECO:0000256" key="9">
    <source>
        <dbReference type="ARBA" id="ARBA00023125"/>
    </source>
</evidence>
<dbReference type="InterPro" id="IPR027417">
    <property type="entry name" value="P-loop_NTPase"/>
</dbReference>
<dbReference type="GO" id="GO:0006270">
    <property type="term" value="P:DNA replication initiation"/>
    <property type="evidence" value="ECO:0007669"/>
    <property type="project" value="TreeGrafter"/>
</dbReference>
<reference evidence="15 16" key="1">
    <citation type="submission" date="2020-04" db="EMBL/GenBank/DDBJ databases">
        <title>MicrobeNet Type strains.</title>
        <authorList>
            <person name="Nicholson A.C."/>
        </authorList>
    </citation>
    <scope>NUCLEOTIDE SEQUENCE [LARGE SCALE GENOMIC DNA]</scope>
    <source>
        <strain evidence="15 16">CCUG 61472</strain>
    </source>
</reference>
<dbReference type="Proteomes" id="UP000549765">
    <property type="component" value="Unassembled WGS sequence"/>
</dbReference>
<dbReference type="EC" id="5.6.2.4" evidence="12"/>
<comment type="catalytic activity">
    <reaction evidence="11 12">
        <text>ATP + H2O = ADP + phosphate + H(+)</text>
        <dbReference type="Rhea" id="RHEA:13065"/>
        <dbReference type="ChEBI" id="CHEBI:15377"/>
        <dbReference type="ChEBI" id="CHEBI:15378"/>
        <dbReference type="ChEBI" id="CHEBI:30616"/>
        <dbReference type="ChEBI" id="CHEBI:43474"/>
        <dbReference type="ChEBI" id="CHEBI:456216"/>
        <dbReference type="EC" id="5.6.2.4"/>
    </reaction>
</comment>
<dbReference type="Pfam" id="PF00270">
    <property type="entry name" value="DEAD"/>
    <property type="match status" value="1"/>
</dbReference>
<dbReference type="GO" id="GO:0006302">
    <property type="term" value="P:double-strand break repair"/>
    <property type="evidence" value="ECO:0007669"/>
    <property type="project" value="InterPro"/>
</dbReference>
<evidence type="ECO:0000313" key="16">
    <source>
        <dbReference type="Proteomes" id="UP000549765"/>
    </source>
</evidence>
<proteinExistence type="inferred from homology"/>
<feature type="binding site" evidence="12">
    <location>
        <position position="516"/>
    </location>
    <ligand>
        <name>Zn(2+)</name>
        <dbReference type="ChEBI" id="CHEBI:29105"/>
        <label>1</label>
    </ligand>
</feature>
<evidence type="ECO:0000256" key="8">
    <source>
        <dbReference type="ARBA" id="ARBA00022840"/>
    </source>
</evidence>
<evidence type="ECO:0000256" key="2">
    <source>
        <dbReference type="ARBA" id="ARBA00022705"/>
    </source>
</evidence>
<feature type="binding site" evidence="12">
    <location>
        <position position="553"/>
    </location>
    <ligand>
        <name>Zn(2+)</name>
        <dbReference type="ChEBI" id="CHEBI:29105"/>
        <label>1</label>
    </ligand>
</feature>
<dbReference type="GO" id="GO:0006310">
    <property type="term" value="P:DNA recombination"/>
    <property type="evidence" value="ECO:0007669"/>
    <property type="project" value="InterPro"/>
</dbReference>
<evidence type="ECO:0000256" key="5">
    <source>
        <dbReference type="ARBA" id="ARBA00022801"/>
    </source>
</evidence>
<keyword evidence="10 12" id="KW-0413">Isomerase</keyword>
<feature type="binding site" evidence="12">
    <location>
        <position position="522"/>
    </location>
    <ligand>
        <name>Zn(2+)</name>
        <dbReference type="ChEBI" id="CHEBI:29105"/>
        <label>2</label>
    </ligand>
</feature>
<keyword evidence="8 12" id="KW-0067">ATP-binding</keyword>
<keyword evidence="2 12" id="KW-0235">DNA replication</keyword>
<keyword evidence="3 12" id="KW-0479">Metal-binding</keyword>
<comment type="similarity">
    <text evidence="12">Belongs to the helicase family. PriA subfamily.</text>
</comment>
<feature type="binding site" evidence="12">
    <location>
        <position position="525"/>
    </location>
    <ligand>
        <name>Zn(2+)</name>
        <dbReference type="ChEBI" id="CHEBI:29105"/>
        <label>2</label>
    </ligand>
</feature>
<feature type="binding site" evidence="12">
    <location>
        <position position="543"/>
    </location>
    <ligand>
        <name>Zn(2+)</name>
        <dbReference type="ChEBI" id="CHEBI:29105"/>
        <label>2</label>
    </ligand>
</feature>
<dbReference type="InterPro" id="IPR001650">
    <property type="entry name" value="Helicase_C-like"/>
</dbReference>
<keyword evidence="4 12" id="KW-0547">Nucleotide-binding</keyword>
<sequence length="807" mass="91402">MERVASVIVDVPAMQTNQPYSYLIPVPLAHTVTLGMRVVVPFGRGNRLIQGFVVGFSEIDRQDETYTHLKMIQTVLDLKPVLNQELISLSGWLAHQAYAFQITVLQAMLPSMFRAKYKKFLRSIDEINDPEIKQMFAGRDFIEYDETKFTPEQVSKLTKLQREGSLEFYYEVNNQAKAKTKLGIKPLLDFEQLEEARSGLTKAAHKQSVLLSFLQTLKSGQVVAKDRVLAEYELSEAVITTGAKKGWLAKVPMEVYRDPMAHHAIEPSQPLTLQPHQQAALNAINAAAGEAQTFLLEGVTGSGKTEVYLQAMQHTLAQGRSALMLVPEIALTPQMMIRVRSRFGRQVAVLHSGLSIGERYDEWRRIERGEAKVVVGARSAVFAPLDNIGLIIMDEEHETTYKQDENPRYHARDVAMWRSQYYQAPLVLGSATPSLETRARAQKGVYQLLMMPERINNQIMPTVQVVDMREEIKKGPESTFSEPLLDALKDRLVKGEQSVLMLNRRGFSSFMMCRDCGHVLQCPNCDIGLTLHMDTHSMKCHYCGHEEGIPKVCPNCQSTAIRYYGTGTQKVEQELHALLPEARILRMDLDTTRKKGAHEKMLTAFGAHEADILLGTQMIAKGLDFPLVTLVGVLNADTGLGLPDFHAAERTFQLLTQVAGRAGRADLPGEVYVQTYNPDHYAIQLAKAHDYEHFYQQEMQLRHLAKYPPYYFTIKLQGSDLDERIAAQNMSQIGRWLKKRLPADTIFLGPTPRSIARIKQRYYYQIVIKYRHQNQLDQVLNELLERAQNAGHNAFQLSIDREPVSFM</sequence>
<dbReference type="GO" id="GO:0016787">
    <property type="term" value="F:hydrolase activity"/>
    <property type="evidence" value="ECO:0007669"/>
    <property type="project" value="UniProtKB-KW"/>
</dbReference>
<dbReference type="NCBIfam" id="NF004066">
    <property type="entry name" value="PRK05580.1-3"/>
    <property type="match status" value="1"/>
</dbReference>
<dbReference type="InterPro" id="IPR041236">
    <property type="entry name" value="PriA_C"/>
</dbReference>
<dbReference type="GO" id="GO:1990077">
    <property type="term" value="C:primosome complex"/>
    <property type="evidence" value="ECO:0007669"/>
    <property type="project" value="UniProtKB-UniRule"/>
</dbReference>
<comment type="function">
    <text evidence="12">Initiates the restart of stalled replication forks, which reloads the replicative helicase on sites other than the origin of replication. Recognizes and binds to abandoned replication forks and remodels them to uncover a helicase loading site. Promotes assembly of the primosome at these replication forks.</text>
</comment>
<dbReference type="InterPro" id="IPR042115">
    <property type="entry name" value="PriA_3primeBD_sf"/>
</dbReference>
<dbReference type="GO" id="GO:0005524">
    <property type="term" value="F:ATP binding"/>
    <property type="evidence" value="ECO:0007669"/>
    <property type="project" value="UniProtKB-UniRule"/>
</dbReference>
<name>A0A7X6N079_9LACO</name>
<evidence type="ECO:0000256" key="4">
    <source>
        <dbReference type="ARBA" id="ARBA00022741"/>
    </source>
</evidence>
<evidence type="ECO:0000259" key="13">
    <source>
        <dbReference type="PROSITE" id="PS51192"/>
    </source>
</evidence>
<evidence type="ECO:0000256" key="3">
    <source>
        <dbReference type="ARBA" id="ARBA00022723"/>
    </source>
</evidence>
<evidence type="ECO:0000256" key="11">
    <source>
        <dbReference type="ARBA" id="ARBA00048988"/>
    </source>
</evidence>
<dbReference type="Gene3D" id="3.40.1440.60">
    <property type="entry name" value="PriA, 3(prime) DNA-binding domain"/>
    <property type="match status" value="1"/>
</dbReference>
<evidence type="ECO:0000256" key="12">
    <source>
        <dbReference type="HAMAP-Rule" id="MF_00983"/>
    </source>
</evidence>
<evidence type="ECO:0000256" key="10">
    <source>
        <dbReference type="ARBA" id="ARBA00023235"/>
    </source>
</evidence>
<dbReference type="GO" id="GO:0008270">
    <property type="term" value="F:zinc ion binding"/>
    <property type="evidence" value="ECO:0007669"/>
    <property type="project" value="UniProtKB-UniRule"/>
</dbReference>
<dbReference type="FunFam" id="3.40.50.300:FF:000489">
    <property type="entry name" value="Primosome assembly protein PriA"/>
    <property type="match status" value="1"/>
</dbReference>
<dbReference type="InterPro" id="IPR011545">
    <property type="entry name" value="DEAD/DEAH_box_helicase_dom"/>
</dbReference>
<dbReference type="Gene3D" id="3.40.50.300">
    <property type="entry name" value="P-loop containing nucleotide triphosphate hydrolases"/>
    <property type="match status" value="2"/>
</dbReference>
<feature type="binding site" evidence="12">
    <location>
        <position position="513"/>
    </location>
    <ligand>
        <name>Zn(2+)</name>
        <dbReference type="ChEBI" id="CHEBI:29105"/>
        <label>1</label>
    </ligand>
</feature>
<dbReference type="GO" id="GO:0006269">
    <property type="term" value="P:DNA replication, synthesis of primer"/>
    <property type="evidence" value="ECO:0007669"/>
    <property type="project" value="UniProtKB-KW"/>
</dbReference>
<comment type="catalytic activity">
    <reaction evidence="12">
        <text>Couples ATP hydrolysis with the unwinding of duplex DNA by translocating in the 3'-5' direction.</text>
        <dbReference type="EC" id="5.6.2.4"/>
    </reaction>
</comment>
<feature type="binding site" evidence="12">
    <location>
        <position position="540"/>
    </location>
    <ligand>
        <name>Zn(2+)</name>
        <dbReference type="ChEBI" id="CHEBI:29105"/>
        <label>2</label>
    </ligand>
</feature>
<dbReference type="Pfam" id="PF17764">
    <property type="entry name" value="PriA_3primeBD"/>
    <property type="match status" value="1"/>
</dbReference>
<dbReference type="PANTHER" id="PTHR30580:SF0">
    <property type="entry name" value="PRIMOSOMAL PROTEIN N"/>
    <property type="match status" value="1"/>
</dbReference>
<dbReference type="InterPro" id="IPR014001">
    <property type="entry name" value="Helicase_ATP-bd"/>
</dbReference>
<organism evidence="15 16">
    <name type="scientific">Periweissella fabalis</name>
    <dbReference type="NCBI Taxonomy" id="1070421"/>
    <lineage>
        <taxon>Bacteria</taxon>
        <taxon>Bacillati</taxon>
        <taxon>Bacillota</taxon>
        <taxon>Bacilli</taxon>
        <taxon>Lactobacillales</taxon>
        <taxon>Lactobacillaceae</taxon>
        <taxon>Periweissella</taxon>
    </lineage>
</organism>
<dbReference type="PROSITE" id="PS51192">
    <property type="entry name" value="HELICASE_ATP_BIND_1"/>
    <property type="match status" value="1"/>
</dbReference>
<dbReference type="SMART" id="SM00487">
    <property type="entry name" value="DEXDc"/>
    <property type="match status" value="1"/>
</dbReference>
<dbReference type="Pfam" id="PF18074">
    <property type="entry name" value="PriA_C"/>
    <property type="match status" value="1"/>
</dbReference>
<dbReference type="InterPro" id="IPR005259">
    <property type="entry name" value="PriA"/>
</dbReference>
<dbReference type="InterPro" id="IPR040498">
    <property type="entry name" value="PriA_CRR"/>
</dbReference>
<dbReference type="CDD" id="cd17929">
    <property type="entry name" value="DEXHc_priA"/>
    <property type="match status" value="1"/>
</dbReference>
<protein>
    <recommendedName>
        <fullName evidence="12">Replication restart protein PriA</fullName>
    </recommendedName>
    <alternativeName>
        <fullName evidence="12">ATP-dependent DNA helicase PriA</fullName>
        <ecNumber evidence="12">5.6.2.4</ecNumber>
    </alternativeName>
    <alternativeName>
        <fullName evidence="12">DNA 3'-5' helicase PriA</fullName>
    </alternativeName>
</protein>
<dbReference type="CDD" id="cd18804">
    <property type="entry name" value="SF2_C_priA"/>
    <property type="match status" value="1"/>
</dbReference>
<dbReference type="SMART" id="SM00490">
    <property type="entry name" value="HELICc"/>
    <property type="match status" value="1"/>
</dbReference>
<comment type="caution">
    <text evidence="15">The sequence shown here is derived from an EMBL/GenBank/DDBJ whole genome shotgun (WGS) entry which is preliminary data.</text>
</comment>